<dbReference type="AlphaFoldDB" id="A0A7C2FXT0"/>
<gene>
    <name evidence="3" type="ORF">ENP09_00830</name>
    <name evidence="2" type="ORF">ENP73_11885</name>
</gene>
<name>A0A7C2FXT0_9DEIN</name>
<accession>A0A7C2FXT0</accession>
<dbReference type="EMBL" id="DSKL01000451">
    <property type="protein sequence ID" value="HEH83605.1"/>
    <property type="molecule type" value="Genomic_DNA"/>
</dbReference>
<proteinExistence type="predicted"/>
<evidence type="ECO:0008006" key="4">
    <source>
        <dbReference type="Google" id="ProtNLM"/>
    </source>
</evidence>
<feature type="chain" id="PRO_5036199674" description="Bioflim formation protein" evidence="1">
    <location>
        <begin position="23"/>
        <end position="263"/>
    </location>
</feature>
<sequence>MKRLFALLPLWALALAQGRLEAGLYAASSGPVPALEAGWALGEGEVFVRLALPRGALGYAGSLSLGPLGFLAYGLQGEVGEGGLGGAAFLEGGAGPLALEGRLGYRPQRAYPLFPEEGFFGRLFLRYRPAASGVVGLELARGTPPRPPSSGLQPGWPSWRLEGSYAFREGATYTLGAGLSGLPYALLGWKGEVGEEGEVLDLLLRLGGVNRLEAGLYLGEASLFLTLSYPWAGSLWAWLGDLGLEVGYEGAPYAWVRYAWRWP</sequence>
<keyword evidence="1" id="KW-0732">Signal</keyword>
<evidence type="ECO:0000256" key="1">
    <source>
        <dbReference type="SAM" id="SignalP"/>
    </source>
</evidence>
<organism evidence="2">
    <name type="scientific">Thermus islandicus</name>
    <dbReference type="NCBI Taxonomy" id="540988"/>
    <lineage>
        <taxon>Bacteria</taxon>
        <taxon>Thermotogati</taxon>
        <taxon>Deinococcota</taxon>
        <taxon>Deinococci</taxon>
        <taxon>Thermales</taxon>
        <taxon>Thermaceae</taxon>
        <taxon>Thermus</taxon>
    </lineage>
</organism>
<protein>
    <recommendedName>
        <fullName evidence="4">Bioflim formation protein</fullName>
    </recommendedName>
</protein>
<feature type="signal peptide" evidence="1">
    <location>
        <begin position="1"/>
        <end position="22"/>
    </location>
</feature>
<evidence type="ECO:0000313" key="3">
    <source>
        <dbReference type="EMBL" id="HEO41447.1"/>
    </source>
</evidence>
<evidence type="ECO:0000313" key="2">
    <source>
        <dbReference type="EMBL" id="HEH83605.1"/>
    </source>
</evidence>
<reference evidence="2" key="1">
    <citation type="journal article" date="2020" name="mSystems">
        <title>Genome- and Community-Level Interaction Insights into Carbon Utilization and Element Cycling Functions of Hydrothermarchaeota in Hydrothermal Sediment.</title>
        <authorList>
            <person name="Zhou Z."/>
            <person name="Liu Y."/>
            <person name="Xu W."/>
            <person name="Pan J."/>
            <person name="Luo Z.H."/>
            <person name="Li M."/>
        </authorList>
    </citation>
    <scope>NUCLEOTIDE SEQUENCE [LARGE SCALE GENOMIC DNA]</scope>
    <source>
        <strain evidence="3">SpSt-189</strain>
        <strain evidence="2">SpSt-246</strain>
    </source>
</reference>
<comment type="caution">
    <text evidence="2">The sequence shown here is derived from an EMBL/GenBank/DDBJ whole genome shotgun (WGS) entry which is preliminary data.</text>
</comment>
<dbReference type="EMBL" id="DSHZ01000046">
    <property type="protein sequence ID" value="HEO41447.1"/>
    <property type="molecule type" value="Genomic_DNA"/>
</dbReference>